<dbReference type="EMBL" id="JAAAIL010000531">
    <property type="protein sequence ID" value="KAG0275046.1"/>
    <property type="molecule type" value="Genomic_DNA"/>
</dbReference>
<protein>
    <submittedName>
        <fullName evidence="3">Uncharacterized protein</fullName>
    </submittedName>
</protein>
<dbReference type="AlphaFoldDB" id="A0AAD4DDA9"/>
<keyword evidence="2" id="KW-0472">Membrane</keyword>
<keyword evidence="2" id="KW-0812">Transmembrane</keyword>
<organism evidence="3 4">
    <name type="scientific">Linnemannia exigua</name>
    <dbReference type="NCBI Taxonomy" id="604196"/>
    <lineage>
        <taxon>Eukaryota</taxon>
        <taxon>Fungi</taxon>
        <taxon>Fungi incertae sedis</taxon>
        <taxon>Mucoromycota</taxon>
        <taxon>Mortierellomycotina</taxon>
        <taxon>Mortierellomycetes</taxon>
        <taxon>Mortierellales</taxon>
        <taxon>Mortierellaceae</taxon>
        <taxon>Linnemannia</taxon>
    </lineage>
</organism>
<feature type="non-terminal residue" evidence="3">
    <location>
        <position position="459"/>
    </location>
</feature>
<gene>
    <name evidence="3" type="ORF">BGZ95_009244</name>
</gene>
<evidence type="ECO:0000256" key="1">
    <source>
        <dbReference type="SAM" id="MobiDB-lite"/>
    </source>
</evidence>
<sequence>MSSTIPSYQRACLAPDTLNSAVYLVGGATSVPGQLEVNYVSVANINSPTSRPIGNQLNPTKWASGAPKACFAYPSSAQANSVIKVIQFGDGTSYMSYISPAGTIAEPTFFPTLEFQSPKLFSWIGSFTATNFNMFHMYSVTASNVTGSRWSGLRMNFAPEGGSYSEGVTDQYPSSPDPLLSVGTFTPTASGTSFGHTIIFDKVGRGQIFTTTSSDQAAANNSITLVSLSNPGAVNMNGITLSADAVSVTMEGTGYILDKAKDGDATVLYSITPGVSTTLQPVSIKGNAPAFLPSVSATVMNKQIVIYSAPVGGTPYFNSFDTATQTWGGSNLISKPGTGPNGQTGQTGTNGEIEPKSNIGAIVGGVVGALVVIALGVFLFVRRRRAQKPQTTPVTHTSAHEPPAPSAAGMTQINNGTVPIQGQVFQAQPAYDYQKPLVLDPNAYNQSIGIHNKPEEPIY</sequence>
<reference evidence="3" key="1">
    <citation type="journal article" date="2020" name="Fungal Divers.">
        <title>Resolving the Mortierellaceae phylogeny through synthesis of multi-gene phylogenetics and phylogenomics.</title>
        <authorList>
            <person name="Vandepol N."/>
            <person name="Liber J."/>
            <person name="Desiro A."/>
            <person name="Na H."/>
            <person name="Kennedy M."/>
            <person name="Barry K."/>
            <person name="Grigoriev I.V."/>
            <person name="Miller A.N."/>
            <person name="O'Donnell K."/>
            <person name="Stajich J.E."/>
            <person name="Bonito G."/>
        </authorList>
    </citation>
    <scope>NUCLEOTIDE SEQUENCE</scope>
    <source>
        <strain evidence="3">NRRL 28262</strain>
    </source>
</reference>
<feature type="region of interest" description="Disordered" evidence="1">
    <location>
        <begin position="387"/>
        <end position="408"/>
    </location>
</feature>
<accession>A0AAD4DDA9</accession>
<evidence type="ECO:0000313" key="3">
    <source>
        <dbReference type="EMBL" id="KAG0275046.1"/>
    </source>
</evidence>
<dbReference type="Proteomes" id="UP001194580">
    <property type="component" value="Unassembled WGS sequence"/>
</dbReference>
<proteinExistence type="predicted"/>
<feature type="compositionally biased region" description="Polar residues" evidence="1">
    <location>
        <begin position="388"/>
        <end position="397"/>
    </location>
</feature>
<evidence type="ECO:0000313" key="4">
    <source>
        <dbReference type="Proteomes" id="UP001194580"/>
    </source>
</evidence>
<comment type="caution">
    <text evidence="3">The sequence shown here is derived from an EMBL/GenBank/DDBJ whole genome shotgun (WGS) entry which is preliminary data.</text>
</comment>
<keyword evidence="4" id="KW-1185">Reference proteome</keyword>
<evidence type="ECO:0000256" key="2">
    <source>
        <dbReference type="SAM" id="Phobius"/>
    </source>
</evidence>
<name>A0AAD4DDA9_9FUNG</name>
<keyword evidence="2" id="KW-1133">Transmembrane helix</keyword>
<feature type="transmembrane region" description="Helical" evidence="2">
    <location>
        <begin position="359"/>
        <end position="381"/>
    </location>
</feature>